<dbReference type="EMBL" id="MN739058">
    <property type="protein sequence ID" value="QHS86600.1"/>
    <property type="molecule type" value="Genomic_DNA"/>
</dbReference>
<keyword evidence="1" id="KW-1133">Transmembrane helix</keyword>
<evidence type="ECO:0000256" key="1">
    <source>
        <dbReference type="SAM" id="Phobius"/>
    </source>
</evidence>
<sequence length="118" mass="13483">MPDYNSPNNLDTNFEMLSIPHSAFHNKKQRTCPHNISPETICYANTVFFTVLLLQFFIVYVVFAIYASDLNTLMIDAKTNIHELSMILPEVSNVLQIVRQICAAPEYAPYCHSEIDIV</sequence>
<keyword evidence="1" id="KW-0472">Membrane</keyword>
<reference evidence="2" key="1">
    <citation type="journal article" date="2020" name="Nature">
        <title>Giant virus diversity and host interactions through global metagenomics.</title>
        <authorList>
            <person name="Schulz F."/>
            <person name="Roux S."/>
            <person name="Paez-Espino D."/>
            <person name="Jungbluth S."/>
            <person name="Walsh D.A."/>
            <person name="Denef V.J."/>
            <person name="McMahon K.D."/>
            <person name="Konstantinidis K.T."/>
            <person name="Eloe-Fadrosh E.A."/>
            <person name="Kyrpides N.C."/>
            <person name="Woyke T."/>
        </authorList>
    </citation>
    <scope>NUCLEOTIDE SEQUENCE</scope>
    <source>
        <strain evidence="2">GVMAG-M-3300009422-16</strain>
    </source>
</reference>
<organism evidence="2">
    <name type="scientific">viral metagenome</name>
    <dbReference type="NCBI Taxonomy" id="1070528"/>
    <lineage>
        <taxon>unclassified sequences</taxon>
        <taxon>metagenomes</taxon>
        <taxon>organismal metagenomes</taxon>
    </lineage>
</organism>
<accession>A0A6C0B3I6</accession>
<feature type="transmembrane region" description="Helical" evidence="1">
    <location>
        <begin position="47"/>
        <end position="68"/>
    </location>
</feature>
<protein>
    <submittedName>
        <fullName evidence="2">Uncharacterized protein</fullName>
    </submittedName>
</protein>
<dbReference type="AlphaFoldDB" id="A0A6C0B3I6"/>
<evidence type="ECO:0000313" key="2">
    <source>
        <dbReference type="EMBL" id="QHS86600.1"/>
    </source>
</evidence>
<name>A0A6C0B3I6_9ZZZZ</name>
<keyword evidence="1" id="KW-0812">Transmembrane</keyword>
<proteinExistence type="predicted"/>